<keyword evidence="3" id="KW-1185">Reference proteome</keyword>
<evidence type="ECO:0000313" key="3">
    <source>
        <dbReference type="Proteomes" id="UP001607221"/>
    </source>
</evidence>
<comment type="caution">
    <text evidence="2">The sequence shown here is derived from an EMBL/GenBank/DDBJ whole genome shotgun (WGS) entry which is preliminary data.</text>
</comment>
<accession>A0ABW7JF68</accession>
<dbReference type="Proteomes" id="UP001607221">
    <property type="component" value="Unassembled WGS sequence"/>
</dbReference>
<dbReference type="EMBL" id="JBIHSE010000004">
    <property type="protein sequence ID" value="MFH0274892.1"/>
    <property type="molecule type" value="Genomic_DNA"/>
</dbReference>
<gene>
    <name evidence="2" type="ORF">ACGRHZ_26825</name>
</gene>
<name>A0ABW7JF68_9VIBR</name>
<organism evidence="2 3">
    <name type="scientific">Vibrio jasicida</name>
    <dbReference type="NCBI Taxonomy" id="766224"/>
    <lineage>
        <taxon>Bacteria</taxon>
        <taxon>Pseudomonadati</taxon>
        <taxon>Pseudomonadota</taxon>
        <taxon>Gammaproteobacteria</taxon>
        <taxon>Vibrionales</taxon>
        <taxon>Vibrionaceae</taxon>
        <taxon>Vibrio</taxon>
    </lineage>
</organism>
<reference evidence="2 3" key="1">
    <citation type="submission" date="2024-10" db="EMBL/GenBank/DDBJ databases">
        <authorList>
            <person name="Yibar A."/>
            <person name="Saticioglu I.B."/>
            <person name="Duman M."/>
            <person name="Ajmi N."/>
            <person name="Gurler F."/>
            <person name="Ay H."/>
            <person name="Onuk E."/>
            <person name="Guler S."/>
            <person name="Romalde J.L."/>
        </authorList>
    </citation>
    <scope>NUCLEOTIDE SEQUENCE [LARGE SCALE GENOMIC DNA]</scope>
    <source>
        <strain evidence="2 3">1-TCBS-A</strain>
    </source>
</reference>
<protein>
    <recommendedName>
        <fullName evidence="4">DUF2570 domain-containing protein</fullName>
    </recommendedName>
</protein>
<feature type="region of interest" description="Disordered" evidence="1">
    <location>
        <begin position="114"/>
        <end position="136"/>
    </location>
</feature>
<proteinExistence type="predicted"/>
<sequence>MTLSWPRIITAVVLIGVLYTAYNAVYSAGYESASLKYEQDITEQAASYQQQREEKEQQAYQAGLKAASKGDNVTKIYIPVEKEIIKYVSKPVDTTCNADFVAEWVRIHNQAANPSKHTSTAGRIVNDSAAAGTSRN</sequence>
<evidence type="ECO:0000313" key="2">
    <source>
        <dbReference type="EMBL" id="MFH0274892.1"/>
    </source>
</evidence>
<evidence type="ECO:0000256" key="1">
    <source>
        <dbReference type="SAM" id="MobiDB-lite"/>
    </source>
</evidence>
<dbReference type="RefSeq" id="WP_394633195.1">
    <property type="nucleotide sequence ID" value="NZ_JBIHSE010000004.1"/>
</dbReference>
<evidence type="ECO:0008006" key="4">
    <source>
        <dbReference type="Google" id="ProtNLM"/>
    </source>
</evidence>